<evidence type="ECO:0000259" key="6">
    <source>
        <dbReference type="PROSITE" id="PS51910"/>
    </source>
</evidence>
<dbReference type="SUPFAM" id="SSF51445">
    <property type="entry name" value="(Trans)glycosidases"/>
    <property type="match status" value="1"/>
</dbReference>
<evidence type="ECO:0000313" key="10">
    <source>
        <dbReference type="Proteomes" id="UP000663868"/>
    </source>
</evidence>
<dbReference type="GO" id="GO:0008061">
    <property type="term" value="F:chitin binding"/>
    <property type="evidence" value="ECO:0007669"/>
    <property type="project" value="InterPro"/>
</dbReference>
<keyword evidence="2 3" id="KW-0326">Glycosidase</keyword>
<dbReference type="PROSITE" id="PS51910">
    <property type="entry name" value="GH18_2"/>
    <property type="match status" value="1"/>
</dbReference>
<feature type="transmembrane region" description="Helical" evidence="5">
    <location>
        <begin position="32"/>
        <end position="52"/>
    </location>
</feature>
<dbReference type="AlphaFoldDB" id="A0A819B4F8"/>
<dbReference type="EMBL" id="CAJOAY010000206">
    <property type="protein sequence ID" value="CAF3585124.1"/>
    <property type="molecule type" value="Genomic_DNA"/>
</dbReference>
<keyword evidence="1 3" id="KW-0378">Hydrolase</keyword>
<keyword evidence="5" id="KW-0812">Transmembrane</keyword>
<dbReference type="Proteomes" id="UP000663844">
    <property type="component" value="Unassembled WGS sequence"/>
</dbReference>
<dbReference type="InterPro" id="IPR001223">
    <property type="entry name" value="Glyco_hydro18_cat"/>
</dbReference>
<evidence type="ECO:0000256" key="4">
    <source>
        <dbReference type="RuleBase" id="RU004453"/>
    </source>
</evidence>
<dbReference type="InterPro" id="IPR029070">
    <property type="entry name" value="Chitinase_insertion_sf"/>
</dbReference>
<dbReference type="GO" id="GO:0006032">
    <property type="term" value="P:chitin catabolic process"/>
    <property type="evidence" value="ECO:0007669"/>
    <property type="project" value="UniProtKB-ARBA"/>
</dbReference>
<organism evidence="9 10">
    <name type="scientific">Adineta steineri</name>
    <dbReference type="NCBI Taxonomy" id="433720"/>
    <lineage>
        <taxon>Eukaryota</taxon>
        <taxon>Metazoa</taxon>
        <taxon>Spiralia</taxon>
        <taxon>Gnathifera</taxon>
        <taxon>Rotifera</taxon>
        <taxon>Eurotatoria</taxon>
        <taxon>Bdelloidea</taxon>
        <taxon>Adinetida</taxon>
        <taxon>Adinetidae</taxon>
        <taxon>Adineta</taxon>
    </lineage>
</organism>
<dbReference type="EMBL" id="CAJOBB010001022">
    <property type="protein sequence ID" value="CAF3795776.1"/>
    <property type="molecule type" value="Genomic_DNA"/>
</dbReference>
<accession>A0A819B4F8</accession>
<gene>
    <name evidence="9" type="ORF">KXQ929_LOCUS16738</name>
    <name evidence="8" type="ORF">OKA104_LOCUS5815</name>
    <name evidence="7" type="ORF">OXD698_LOCUS2508</name>
</gene>
<evidence type="ECO:0000256" key="5">
    <source>
        <dbReference type="SAM" id="Phobius"/>
    </source>
</evidence>
<dbReference type="GO" id="GO:0005975">
    <property type="term" value="P:carbohydrate metabolic process"/>
    <property type="evidence" value="ECO:0007669"/>
    <property type="project" value="InterPro"/>
</dbReference>
<protein>
    <recommendedName>
        <fullName evidence="6">GH18 domain-containing protein</fullName>
    </recommendedName>
</protein>
<evidence type="ECO:0000313" key="8">
    <source>
        <dbReference type="EMBL" id="CAF3585124.1"/>
    </source>
</evidence>
<evidence type="ECO:0000256" key="1">
    <source>
        <dbReference type="ARBA" id="ARBA00022801"/>
    </source>
</evidence>
<dbReference type="PANTHER" id="PTHR11177">
    <property type="entry name" value="CHITINASE"/>
    <property type="match status" value="1"/>
</dbReference>
<dbReference type="InterPro" id="IPR017853">
    <property type="entry name" value="GH"/>
</dbReference>
<dbReference type="Gene3D" id="3.20.20.80">
    <property type="entry name" value="Glycosidases"/>
    <property type="match status" value="1"/>
</dbReference>
<dbReference type="GO" id="GO:0004568">
    <property type="term" value="F:chitinase activity"/>
    <property type="evidence" value="ECO:0007669"/>
    <property type="project" value="UniProtKB-ARBA"/>
</dbReference>
<dbReference type="InterPro" id="IPR001579">
    <property type="entry name" value="Glyco_hydro_18_chit_AS"/>
</dbReference>
<evidence type="ECO:0000313" key="9">
    <source>
        <dbReference type="EMBL" id="CAF3795776.1"/>
    </source>
</evidence>
<keyword evidence="5" id="KW-0472">Membrane</keyword>
<dbReference type="Gene3D" id="3.10.50.10">
    <property type="match status" value="1"/>
</dbReference>
<dbReference type="InterPro" id="IPR011583">
    <property type="entry name" value="Chitinase_II/V-like_cat"/>
</dbReference>
<name>A0A819B4F8_9BILA</name>
<evidence type="ECO:0000256" key="2">
    <source>
        <dbReference type="ARBA" id="ARBA00023295"/>
    </source>
</evidence>
<comment type="caution">
    <text evidence="9">The sequence shown here is derived from an EMBL/GenBank/DDBJ whole genome shotgun (WGS) entry which is preliminary data.</text>
</comment>
<reference evidence="9" key="1">
    <citation type="submission" date="2021-02" db="EMBL/GenBank/DDBJ databases">
        <authorList>
            <person name="Nowell W R."/>
        </authorList>
    </citation>
    <scope>NUCLEOTIDE SEQUENCE</scope>
</reference>
<sequence length="472" mass="54350">MYTQTRRAIIYLNNNNKRSRLFVVKCHVQRSFLFVSMWLPFIYLFFLLHLILSVKYNRICYFTNWGAHRSIKESRLYPEDIPADLCTHILYAFANLNGVSLQPQLRNDINVDQGEQPLYPRIMKLKEQNPDLKILISCGGWGKAGEFDSLVGSETSRETFSNNVITFCRQYGFDGIDLDWEFPSADHRERFGLLTKTMYKIFKKEAKKSNKDRLLISLAVAAGKYLITKGYDVPVLCKNVDMINVMTYDLYGGWYNKIGHHSALYHRSGETGMDRELNTNNSMYNWIEAGCSRKRLNIGIPGYGRAFTADGKDPFKALGQSGGGSGSVSSPYLGESGLLTYFEICKKELKEGFKRYWHKQHEIPISFKDGTWIGYDDPDSARNKCKYVKREGFGGAMVWTLDMDDFNGEFCRKNKKQSLNKFPLLNAIKDEFEIDERTTSISIVTIQTTTLSNDTILLNEQFENELNQMFIN</sequence>
<dbReference type="Proteomes" id="UP000663868">
    <property type="component" value="Unassembled WGS sequence"/>
</dbReference>
<dbReference type="PROSITE" id="PS01095">
    <property type="entry name" value="GH18_1"/>
    <property type="match status" value="1"/>
</dbReference>
<dbReference type="Pfam" id="PF00704">
    <property type="entry name" value="Glyco_hydro_18"/>
    <property type="match status" value="1"/>
</dbReference>
<proteinExistence type="inferred from homology"/>
<keyword evidence="5" id="KW-1133">Transmembrane helix</keyword>
<dbReference type="SUPFAM" id="SSF54556">
    <property type="entry name" value="Chitinase insertion domain"/>
    <property type="match status" value="1"/>
</dbReference>
<dbReference type="EMBL" id="CAJOAZ010000083">
    <property type="protein sequence ID" value="CAF3522624.1"/>
    <property type="molecule type" value="Genomic_DNA"/>
</dbReference>
<dbReference type="PANTHER" id="PTHR11177:SF317">
    <property type="entry name" value="CHITINASE 12-RELATED"/>
    <property type="match status" value="1"/>
</dbReference>
<comment type="similarity">
    <text evidence="4">Belongs to the glycosyl hydrolase 18 family.</text>
</comment>
<evidence type="ECO:0000256" key="3">
    <source>
        <dbReference type="RuleBase" id="RU000489"/>
    </source>
</evidence>
<dbReference type="SMART" id="SM00636">
    <property type="entry name" value="Glyco_18"/>
    <property type="match status" value="1"/>
</dbReference>
<dbReference type="Proteomes" id="UP000663881">
    <property type="component" value="Unassembled WGS sequence"/>
</dbReference>
<dbReference type="InterPro" id="IPR050314">
    <property type="entry name" value="Glycosyl_Hydrlase_18"/>
</dbReference>
<feature type="domain" description="GH18" evidence="6">
    <location>
        <begin position="56"/>
        <end position="435"/>
    </location>
</feature>
<dbReference type="GO" id="GO:0005576">
    <property type="term" value="C:extracellular region"/>
    <property type="evidence" value="ECO:0007669"/>
    <property type="project" value="TreeGrafter"/>
</dbReference>
<evidence type="ECO:0000313" key="7">
    <source>
        <dbReference type="EMBL" id="CAF3522624.1"/>
    </source>
</evidence>